<dbReference type="GO" id="GO:0008139">
    <property type="term" value="F:nuclear localization sequence binding"/>
    <property type="evidence" value="ECO:0007669"/>
    <property type="project" value="TreeGrafter"/>
</dbReference>
<dbReference type="AlphaFoldDB" id="A0A485N0Q0"/>
<dbReference type="PANTHER" id="PTHR23193">
    <property type="entry name" value="NUCLEAR PORE COMPLEX PROTEIN NUP"/>
    <property type="match status" value="1"/>
</dbReference>
<dbReference type="GO" id="GO:0006405">
    <property type="term" value="P:RNA export from nucleus"/>
    <property type="evidence" value="ECO:0007669"/>
    <property type="project" value="TreeGrafter"/>
</dbReference>
<organism evidence="2 3">
    <name type="scientific">Lynx pardinus</name>
    <name type="common">Iberian lynx</name>
    <name type="synonym">Felis pardina</name>
    <dbReference type="NCBI Taxonomy" id="191816"/>
    <lineage>
        <taxon>Eukaryota</taxon>
        <taxon>Metazoa</taxon>
        <taxon>Chordata</taxon>
        <taxon>Craniata</taxon>
        <taxon>Vertebrata</taxon>
        <taxon>Euteleostomi</taxon>
        <taxon>Mammalia</taxon>
        <taxon>Eutheria</taxon>
        <taxon>Laurasiatheria</taxon>
        <taxon>Carnivora</taxon>
        <taxon>Feliformia</taxon>
        <taxon>Felidae</taxon>
        <taxon>Felinae</taxon>
        <taxon>Lynx</taxon>
    </lineage>
</organism>
<dbReference type="GO" id="GO:0005643">
    <property type="term" value="C:nuclear pore"/>
    <property type="evidence" value="ECO:0007669"/>
    <property type="project" value="TreeGrafter"/>
</dbReference>
<feature type="compositionally biased region" description="Basic residues" evidence="1">
    <location>
        <begin position="65"/>
        <end position="81"/>
    </location>
</feature>
<dbReference type="GO" id="GO:0017056">
    <property type="term" value="F:structural constituent of nuclear pore"/>
    <property type="evidence" value="ECO:0007669"/>
    <property type="project" value="TreeGrafter"/>
</dbReference>
<dbReference type="InterPro" id="IPR026054">
    <property type="entry name" value="Nucleoporin"/>
</dbReference>
<dbReference type="GO" id="GO:0006606">
    <property type="term" value="P:protein import into nucleus"/>
    <property type="evidence" value="ECO:0007669"/>
    <property type="project" value="TreeGrafter"/>
</dbReference>
<keyword evidence="3" id="KW-1185">Reference proteome</keyword>
<feature type="compositionally biased region" description="Polar residues" evidence="1">
    <location>
        <begin position="307"/>
        <end position="316"/>
    </location>
</feature>
<reference evidence="2 3" key="1">
    <citation type="submission" date="2019-01" db="EMBL/GenBank/DDBJ databases">
        <authorList>
            <person name="Alioto T."/>
            <person name="Alioto T."/>
        </authorList>
    </citation>
    <scope>NUCLEOTIDE SEQUENCE [LARGE SCALE GENOMIC DNA]</scope>
</reference>
<dbReference type="PANTHER" id="PTHR23193:SF20">
    <property type="entry name" value="POM121-LIKE PROTEIN 2"/>
    <property type="match status" value="1"/>
</dbReference>
<protein>
    <submittedName>
        <fullName evidence="2">Uncharacterized protein</fullName>
    </submittedName>
</protein>
<accession>A0A485N0Q0</accession>
<proteinExistence type="predicted"/>
<name>A0A485N0Q0_LYNPA</name>
<dbReference type="EMBL" id="CAAGRJ010008018">
    <property type="protein sequence ID" value="VFV25813.1"/>
    <property type="molecule type" value="Genomic_DNA"/>
</dbReference>
<feature type="region of interest" description="Disordered" evidence="1">
    <location>
        <begin position="140"/>
        <end position="326"/>
    </location>
</feature>
<evidence type="ECO:0000313" key="3">
    <source>
        <dbReference type="Proteomes" id="UP000386466"/>
    </source>
</evidence>
<sequence length="326" mass="35131">MSRELREGPNRRGNAANADSDLGNRNPPGGPAAASLRMGGYLGRPGSPPSSPARARAHAAEQVQRVHRAHPAPRHRPPRRPPGRDPAGPVDEAWRRFPMKRPRNAIVGPLPSDWWDSYFRRSVWSLRHPRARRSPVTVRIAPPEPWPARAIRSAGPPASEKPPDPGAKETVLRALRGCTKGRAGWEDPPRPGGLQAARRSPDPRPSAFRPLLRNGVLASFEPRAGAAEEKPGLPGPGPQRERGPRLPLPEPRGPRALGGPPALPEKRHQQLLQLVQAARRAREAKGARCGPAAPRTAGEKERKGSPVSVSRATATGQVPGGGVRRL</sequence>
<gene>
    <name evidence="2" type="ORF">LYPA_23C002784</name>
</gene>
<feature type="compositionally biased region" description="Basic and acidic residues" evidence="1">
    <location>
        <begin position="1"/>
        <end position="10"/>
    </location>
</feature>
<dbReference type="Proteomes" id="UP000386466">
    <property type="component" value="Unassembled WGS sequence"/>
</dbReference>
<feature type="compositionally biased region" description="Basic and acidic residues" evidence="1">
    <location>
        <begin position="161"/>
        <end position="171"/>
    </location>
</feature>
<evidence type="ECO:0000313" key="2">
    <source>
        <dbReference type="EMBL" id="VFV25813.1"/>
    </source>
</evidence>
<evidence type="ECO:0000256" key="1">
    <source>
        <dbReference type="SAM" id="MobiDB-lite"/>
    </source>
</evidence>
<feature type="region of interest" description="Disordered" evidence="1">
    <location>
        <begin position="1"/>
        <end position="106"/>
    </location>
</feature>